<dbReference type="SUPFAM" id="SSF55961">
    <property type="entry name" value="Bet v1-like"/>
    <property type="match status" value="1"/>
</dbReference>
<comment type="subcellular location">
    <subcellularLocation>
        <location evidence="2">Membrane</location>
    </subcellularLocation>
</comment>
<protein>
    <recommendedName>
        <fullName evidence="15">cholesterol 7-desaturase</fullName>
        <ecNumber evidence="15">1.14.19.21</ecNumber>
    </recommendedName>
    <alternativeName>
        <fullName evidence="16">Rieske-type oxygenase</fullName>
    </alternativeName>
</protein>
<accession>A0A8J7HQY9</accession>
<comment type="pathway">
    <text evidence="13">Steroid hormone biosynthesis; dafachronic acid biosynthesis.</text>
</comment>
<comment type="cofactor">
    <cofactor evidence="1">
        <name>Fe cation</name>
        <dbReference type="ChEBI" id="CHEBI:24875"/>
    </cofactor>
</comment>
<evidence type="ECO:0000313" key="21">
    <source>
        <dbReference type="EMBL" id="MBH8561905.1"/>
    </source>
</evidence>
<dbReference type="PROSITE" id="PS51296">
    <property type="entry name" value="RIESKE"/>
    <property type="match status" value="1"/>
</dbReference>
<dbReference type="EC" id="1.14.19.21" evidence="15"/>
<dbReference type="PANTHER" id="PTHR21266">
    <property type="entry name" value="IRON-SULFUR DOMAIN CONTAINING PROTEIN"/>
    <property type="match status" value="1"/>
</dbReference>
<dbReference type="PANTHER" id="PTHR21266:SF32">
    <property type="entry name" value="CHOLESTEROL 7-DESATURASE NVD"/>
    <property type="match status" value="1"/>
</dbReference>
<evidence type="ECO:0000256" key="5">
    <source>
        <dbReference type="ARBA" id="ARBA00022714"/>
    </source>
</evidence>
<dbReference type="Gene3D" id="3.90.380.10">
    <property type="entry name" value="Naphthalene 1,2-dioxygenase Alpha Subunit, Chain A, domain 1"/>
    <property type="match status" value="1"/>
</dbReference>
<comment type="catalytic activity">
    <reaction evidence="19">
        <text>cholesterol + NADPH + O2 + H(+) = 7-dehydrocholesterol + NADP(+) + 2 H2O</text>
        <dbReference type="Rhea" id="RHEA:45024"/>
        <dbReference type="ChEBI" id="CHEBI:15377"/>
        <dbReference type="ChEBI" id="CHEBI:15378"/>
        <dbReference type="ChEBI" id="CHEBI:15379"/>
        <dbReference type="ChEBI" id="CHEBI:16113"/>
        <dbReference type="ChEBI" id="CHEBI:17759"/>
        <dbReference type="ChEBI" id="CHEBI:57783"/>
        <dbReference type="ChEBI" id="CHEBI:58349"/>
        <dbReference type="EC" id="1.14.19.21"/>
    </reaction>
    <physiologicalReaction direction="left-to-right" evidence="19">
        <dbReference type="Rhea" id="RHEA:45025"/>
    </physiologicalReaction>
</comment>
<dbReference type="InterPro" id="IPR017941">
    <property type="entry name" value="Rieske_2Fe-2S"/>
</dbReference>
<evidence type="ECO:0000256" key="3">
    <source>
        <dbReference type="ARBA" id="ARBA00004972"/>
    </source>
</evidence>
<evidence type="ECO:0000256" key="13">
    <source>
        <dbReference type="ARBA" id="ARBA00025712"/>
    </source>
</evidence>
<keyword evidence="11" id="KW-0472">Membrane</keyword>
<evidence type="ECO:0000256" key="18">
    <source>
        <dbReference type="ARBA" id="ARBA00047853"/>
    </source>
</evidence>
<evidence type="ECO:0000256" key="8">
    <source>
        <dbReference type="ARBA" id="ARBA00023002"/>
    </source>
</evidence>
<dbReference type="Gene3D" id="2.102.10.10">
    <property type="entry name" value="Rieske [2Fe-2S] iron-sulphur domain"/>
    <property type="match status" value="2"/>
</dbReference>
<comment type="pathway">
    <text evidence="3">Hormone biosynthesis.</text>
</comment>
<comment type="caution">
    <text evidence="21">The sequence shown here is derived from an EMBL/GenBank/DDBJ whole genome shotgun (WGS) entry which is preliminary data.</text>
</comment>
<dbReference type="InterPro" id="IPR036922">
    <property type="entry name" value="Rieske_2Fe-2S_sf"/>
</dbReference>
<dbReference type="GO" id="GO:0170056">
    <property type="term" value="F:cholesterol 7-desaturase [NAD(P)H] activity"/>
    <property type="evidence" value="ECO:0007669"/>
    <property type="project" value="UniProtKB-EC"/>
</dbReference>
<dbReference type="GO" id="GO:0046872">
    <property type="term" value="F:metal ion binding"/>
    <property type="evidence" value="ECO:0007669"/>
    <property type="project" value="UniProtKB-KW"/>
</dbReference>
<keyword evidence="9" id="KW-0408">Iron</keyword>
<feature type="domain" description="Rieske" evidence="20">
    <location>
        <begin position="14"/>
        <end position="54"/>
    </location>
</feature>
<proteinExistence type="inferred from homology"/>
<keyword evidence="6" id="KW-0479">Metal-binding</keyword>
<evidence type="ECO:0000256" key="10">
    <source>
        <dbReference type="ARBA" id="ARBA00023014"/>
    </source>
</evidence>
<dbReference type="SUPFAM" id="SSF50022">
    <property type="entry name" value="ISP domain"/>
    <property type="match status" value="1"/>
</dbReference>
<evidence type="ECO:0000256" key="6">
    <source>
        <dbReference type="ARBA" id="ARBA00022723"/>
    </source>
</evidence>
<keyword evidence="7" id="KW-1133">Transmembrane helix</keyword>
<sequence>MESRFPFTSFPNGWFRVAYSDELPVNKVQPLHYFGQDLVLFRSEDGVAHVMDAHLLDSRGAEEQRSRGEKTISVILQRQGSNKIAPKAQVKPWDVREVNGLILVWYHAQKELPTWEIPELAEYNSSEWTPFQLVGKWKIRSHIQEINENAVDTAHLQFIHQVYSAQAVAFEQDGAILRWLCHTKDKLTSDTGAIAEVINELKFTYYGLGYVLQHFYPGAPFQPGVMFRQEFINFNFSTPIDQDYVETHQLTSFKKPVNQIYTSKLESQMLEILTIESEKDIPILENKIYRNSPLLCNGDGPIMQYRRWASQFYTCQTLTKVLTTK</sequence>
<evidence type="ECO:0000313" key="22">
    <source>
        <dbReference type="Proteomes" id="UP000632766"/>
    </source>
</evidence>
<dbReference type="GO" id="GO:0008203">
    <property type="term" value="P:cholesterol metabolic process"/>
    <property type="evidence" value="ECO:0007669"/>
    <property type="project" value="InterPro"/>
</dbReference>
<evidence type="ECO:0000256" key="15">
    <source>
        <dbReference type="ARBA" id="ARBA00026095"/>
    </source>
</evidence>
<dbReference type="EMBL" id="JAECZC010000008">
    <property type="protein sequence ID" value="MBH8561905.1"/>
    <property type="molecule type" value="Genomic_DNA"/>
</dbReference>
<evidence type="ECO:0000256" key="1">
    <source>
        <dbReference type="ARBA" id="ARBA00001962"/>
    </source>
</evidence>
<name>A0A8J7HQY9_9NOST</name>
<dbReference type="Pfam" id="PF19298">
    <property type="entry name" value="KshA_C"/>
    <property type="match status" value="1"/>
</dbReference>
<organism evidence="21 22">
    <name type="scientific">Amazonocrinis nigriterrae CENA67</name>
    <dbReference type="NCBI Taxonomy" id="2794033"/>
    <lineage>
        <taxon>Bacteria</taxon>
        <taxon>Bacillati</taxon>
        <taxon>Cyanobacteriota</taxon>
        <taxon>Cyanophyceae</taxon>
        <taxon>Nostocales</taxon>
        <taxon>Nostocaceae</taxon>
        <taxon>Amazonocrinis</taxon>
        <taxon>Amazonocrinis nigriterrae</taxon>
    </lineage>
</organism>
<keyword evidence="8" id="KW-0560">Oxidoreductase</keyword>
<keyword evidence="22" id="KW-1185">Reference proteome</keyword>
<dbReference type="GO" id="GO:0016020">
    <property type="term" value="C:membrane"/>
    <property type="evidence" value="ECO:0007669"/>
    <property type="project" value="UniProtKB-SubCell"/>
</dbReference>
<evidence type="ECO:0000256" key="7">
    <source>
        <dbReference type="ARBA" id="ARBA00022989"/>
    </source>
</evidence>
<evidence type="ECO:0000256" key="9">
    <source>
        <dbReference type="ARBA" id="ARBA00023004"/>
    </source>
</evidence>
<dbReference type="Proteomes" id="UP000632766">
    <property type="component" value="Unassembled WGS sequence"/>
</dbReference>
<evidence type="ECO:0000256" key="11">
    <source>
        <dbReference type="ARBA" id="ARBA00023136"/>
    </source>
</evidence>
<dbReference type="GO" id="GO:0051537">
    <property type="term" value="F:2 iron, 2 sulfur cluster binding"/>
    <property type="evidence" value="ECO:0007669"/>
    <property type="project" value="UniProtKB-KW"/>
</dbReference>
<keyword evidence="4" id="KW-0812">Transmembrane</keyword>
<evidence type="ECO:0000256" key="14">
    <source>
        <dbReference type="ARBA" id="ARBA00025729"/>
    </source>
</evidence>
<reference evidence="21 22" key="1">
    <citation type="journal article" date="2021" name="Int. J. Syst. Evol. Microbiol.">
        <title>Amazonocrinis nigriterrae gen. nov., sp. nov., Atlanticothrix silvestris gen. nov., sp. nov. and Dendronalium phyllosphericum gen. nov., sp. nov., nostocacean cyanobacteria from Brazilian environments.</title>
        <authorList>
            <person name="Alvarenga D.O."/>
            <person name="Andreote A.P.D."/>
            <person name="Branco L.H.Z."/>
            <person name="Delbaje E."/>
            <person name="Cruz R.B."/>
            <person name="Varani A.M."/>
            <person name="Fiore M.F."/>
        </authorList>
    </citation>
    <scope>NUCLEOTIDE SEQUENCE [LARGE SCALE GENOMIC DNA]</scope>
    <source>
        <strain evidence="21 22">CENA67</strain>
    </source>
</reference>
<dbReference type="GO" id="GO:0005737">
    <property type="term" value="C:cytoplasm"/>
    <property type="evidence" value="ECO:0007669"/>
    <property type="project" value="TreeGrafter"/>
</dbReference>
<keyword evidence="12" id="KW-0443">Lipid metabolism</keyword>
<gene>
    <name evidence="21" type="ORF">I8748_06905</name>
</gene>
<keyword evidence="5" id="KW-0001">2Fe-2S</keyword>
<evidence type="ECO:0000256" key="17">
    <source>
        <dbReference type="ARBA" id="ARBA00046982"/>
    </source>
</evidence>
<evidence type="ECO:0000256" key="2">
    <source>
        <dbReference type="ARBA" id="ARBA00004370"/>
    </source>
</evidence>
<dbReference type="InterPro" id="IPR045605">
    <property type="entry name" value="KshA-like_C"/>
</dbReference>
<dbReference type="AlphaFoldDB" id="A0A8J7HQY9"/>
<comment type="subunit">
    <text evidence="17">Homotrimer. The two-component system 3-ketosteroid-9-alpha-monooxygenase is composed of an oxygenase component KshA and a reductase component KshB.</text>
</comment>
<evidence type="ECO:0000256" key="19">
    <source>
        <dbReference type="ARBA" id="ARBA00049548"/>
    </source>
</evidence>
<comment type="catalytic activity">
    <reaction evidence="18">
        <text>cholesterol + NADH + O2 + H(+) = 7-dehydrocholesterol + NAD(+) + 2 H2O</text>
        <dbReference type="Rhea" id="RHEA:51644"/>
        <dbReference type="ChEBI" id="CHEBI:15377"/>
        <dbReference type="ChEBI" id="CHEBI:15378"/>
        <dbReference type="ChEBI" id="CHEBI:15379"/>
        <dbReference type="ChEBI" id="CHEBI:16113"/>
        <dbReference type="ChEBI" id="CHEBI:17759"/>
        <dbReference type="ChEBI" id="CHEBI:57540"/>
        <dbReference type="ChEBI" id="CHEBI:57945"/>
        <dbReference type="EC" id="1.14.19.21"/>
    </reaction>
    <physiologicalReaction direction="left-to-right" evidence="18">
        <dbReference type="Rhea" id="RHEA:51645"/>
    </physiologicalReaction>
</comment>
<comment type="similarity">
    <text evidence="14">Belongs to the cholesterol 7-desaturase family.</text>
</comment>
<keyword evidence="10" id="KW-0411">Iron-sulfur</keyword>
<dbReference type="GO" id="GO:0004497">
    <property type="term" value="F:monooxygenase activity"/>
    <property type="evidence" value="ECO:0007669"/>
    <property type="project" value="UniProtKB-ARBA"/>
</dbReference>
<keyword evidence="12" id="KW-0753">Steroid metabolism</keyword>
<evidence type="ECO:0000259" key="20">
    <source>
        <dbReference type="PROSITE" id="PS51296"/>
    </source>
</evidence>
<dbReference type="InterPro" id="IPR050584">
    <property type="entry name" value="Cholesterol_7-desaturase"/>
</dbReference>
<evidence type="ECO:0000256" key="12">
    <source>
        <dbReference type="ARBA" id="ARBA00023221"/>
    </source>
</evidence>
<evidence type="ECO:0000256" key="16">
    <source>
        <dbReference type="ARBA" id="ARBA00030944"/>
    </source>
</evidence>
<evidence type="ECO:0000256" key="4">
    <source>
        <dbReference type="ARBA" id="ARBA00022692"/>
    </source>
</evidence>